<gene>
    <name evidence="9" type="ORF">F0L68_26580</name>
</gene>
<dbReference type="SUPFAM" id="SSF52540">
    <property type="entry name" value="P-loop containing nucleoside triphosphate hydrolases"/>
    <property type="match status" value="1"/>
</dbReference>
<dbReference type="SMART" id="SM00862">
    <property type="entry name" value="Trans_reg_C"/>
    <property type="match status" value="1"/>
</dbReference>
<dbReference type="InterPro" id="IPR036388">
    <property type="entry name" value="WH-like_DNA-bd_sf"/>
</dbReference>
<dbReference type="SMART" id="SM01043">
    <property type="entry name" value="BTAD"/>
    <property type="match status" value="1"/>
</dbReference>
<dbReference type="Pfam" id="PF13424">
    <property type="entry name" value="TPR_12"/>
    <property type="match status" value="2"/>
</dbReference>
<dbReference type="PRINTS" id="PR00364">
    <property type="entry name" value="DISEASERSIST"/>
</dbReference>
<evidence type="ECO:0000256" key="3">
    <source>
        <dbReference type="ARBA" id="ARBA00023125"/>
    </source>
</evidence>
<dbReference type="InterPro" id="IPR005158">
    <property type="entry name" value="BTAD"/>
</dbReference>
<comment type="similarity">
    <text evidence="1">Belongs to the AfsR/DnrI/RedD regulatory family.</text>
</comment>
<feature type="domain" description="OmpR/PhoB-type" evidence="8">
    <location>
        <begin position="52"/>
        <end position="156"/>
    </location>
</feature>
<evidence type="ECO:0000259" key="8">
    <source>
        <dbReference type="PROSITE" id="PS51755"/>
    </source>
</evidence>
<dbReference type="PANTHER" id="PTHR35807:SF1">
    <property type="entry name" value="TRANSCRIPTIONAL REGULATOR REDD"/>
    <property type="match status" value="1"/>
</dbReference>
<dbReference type="InterPro" id="IPR001867">
    <property type="entry name" value="OmpR/PhoB-type_DNA-bd"/>
</dbReference>
<proteinExistence type="inferred from homology"/>
<organism evidence="9 10">
    <name type="scientific">Solihabitans fulvus</name>
    <dbReference type="NCBI Taxonomy" id="1892852"/>
    <lineage>
        <taxon>Bacteria</taxon>
        <taxon>Bacillati</taxon>
        <taxon>Actinomycetota</taxon>
        <taxon>Actinomycetes</taxon>
        <taxon>Pseudonocardiales</taxon>
        <taxon>Pseudonocardiaceae</taxon>
        <taxon>Solihabitans</taxon>
    </lineage>
</organism>
<dbReference type="InterPro" id="IPR027417">
    <property type="entry name" value="P-loop_NTPase"/>
</dbReference>
<comment type="caution">
    <text evidence="9">The sequence shown here is derived from an EMBL/GenBank/DDBJ whole genome shotgun (WGS) entry which is preliminary data.</text>
</comment>
<evidence type="ECO:0000256" key="7">
    <source>
        <dbReference type="SAM" id="MobiDB-lite"/>
    </source>
</evidence>
<feature type="repeat" description="TPR" evidence="5">
    <location>
        <begin position="891"/>
        <end position="924"/>
    </location>
</feature>
<dbReference type="InterPro" id="IPR019734">
    <property type="entry name" value="TPR_rpt"/>
</dbReference>
<dbReference type="Gene3D" id="1.25.40.10">
    <property type="entry name" value="Tetratricopeptide repeat domain"/>
    <property type="match status" value="3"/>
</dbReference>
<feature type="region of interest" description="Disordered" evidence="7">
    <location>
        <begin position="1"/>
        <end position="56"/>
    </location>
</feature>
<dbReference type="Pfam" id="PF00486">
    <property type="entry name" value="Trans_reg_C"/>
    <property type="match status" value="1"/>
</dbReference>
<evidence type="ECO:0000256" key="2">
    <source>
        <dbReference type="ARBA" id="ARBA00023015"/>
    </source>
</evidence>
<keyword evidence="4" id="KW-0804">Transcription</keyword>
<dbReference type="InterPro" id="IPR011990">
    <property type="entry name" value="TPR-like_helical_dom_sf"/>
</dbReference>
<evidence type="ECO:0000256" key="6">
    <source>
        <dbReference type="PROSITE-ProRule" id="PRU01091"/>
    </source>
</evidence>
<sequence length="1060" mass="115843">MRHEADCPTGRSSMSAALFARGDRPATSRRRMRRAHRYSGPVVLSSGGRSPAGSRTPGAAMQFRVLGPVEVSGVNGPAHLAGSRQLALLSTLLLHANRVVSVDQLTDAVWADAPPAHASAALQTYVFRLRRTLSAAEPGADQRIAFTSGYRLRVEPGELDLQEFRDHVQRARAAGDPAIAGEELRSALKLWRGPAYTGVASRPVRTQAARLDEERLAALEERIDADLTLGRHAELVAELHDLAAEHPLRERLRGNLMLALHRSGRHAEALQAFQDIRTALVEELGVDPGAELTELHRKILARDPELTNPRPAATAVRRNDLPRDIIDFTGREREMARLLAALPTDTTAGAAVVIEAIDGMAGVGKTTLAVHAAHQLADRYPDAQLFIDLHGHTPDHQATEPITALDALLRAVGVPGEKIPQDLDARSALWRAELAERRALVVLDNAANAAQIQPLLPGASGCLALITSRRRLADLDTTRTLSLDVLPSADALALFARIAGERRLADEPAAAAELVALCGYLPLAIRIAAARLRTRASWTAAHLVQRLREGQRRLTELTTGDRSVASAFTLSYEHLTAAQQRLFRLLGLVPGPDFDAYAAAALTGAGLAETDQLLEDLVDMHLLEQHAPGRYRFHDLLRQHANSTAVATDAETDRREAVTGLLDYYLYTTRLATGRFNPGAAVIAINLAHPPKHVPDLPDFDRANSWMEAEHAGLLAAVPYAADNGWLTHTWQLTKVLGHYAQRRGDLRPWIDNCTRGLAAARQLGDLTGQGEMHRQLGVAYRQSGQYAEAIDHSTQSLGYFRKLGDRLSEGNLLNNIALLHRVLGRYTEALEYFQLAIAVAEDIDDPLLLGFTLANLGTAYFRLGRHDEALDCQLRALAALRQVGHRQGEGHVLNDLGHIYRALGDQVRALDHVQRALALRHEFGDRWGVATTLTNLGNVERESGQYELAVQHHEQALAGIRELVDPGAECEMLNDLAETHGAAGDTERSRLAFEGALRLAQQVHDRYQEARAHNGIAGVLRLTDPVGASEHWRKSLIIYTELGVPQADEVRAHLETQQP</sequence>
<dbReference type="PROSITE" id="PS51755">
    <property type="entry name" value="OMPR_PHOB"/>
    <property type="match status" value="1"/>
</dbReference>
<dbReference type="GO" id="GO:0000160">
    <property type="term" value="P:phosphorelay signal transduction system"/>
    <property type="evidence" value="ECO:0007669"/>
    <property type="project" value="InterPro"/>
</dbReference>
<dbReference type="SMART" id="SM00028">
    <property type="entry name" value="TPR"/>
    <property type="match status" value="6"/>
</dbReference>
<evidence type="ECO:0000313" key="9">
    <source>
        <dbReference type="EMBL" id="KAA2256350.1"/>
    </source>
</evidence>
<evidence type="ECO:0000256" key="4">
    <source>
        <dbReference type="ARBA" id="ARBA00023163"/>
    </source>
</evidence>
<dbReference type="InterPro" id="IPR016032">
    <property type="entry name" value="Sig_transdc_resp-reg_C-effctor"/>
</dbReference>
<evidence type="ECO:0000256" key="1">
    <source>
        <dbReference type="ARBA" id="ARBA00005820"/>
    </source>
</evidence>
<feature type="compositionally biased region" description="Basic residues" evidence="7">
    <location>
        <begin position="27"/>
        <end position="37"/>
    </location>
</feature>
<dbReference type="GO" id="GO:0006355">
    <property type="term" value="P:regulation of DNA-templated transcription"/>
    <property type="evidence" value="ECO:0007669"/>
    <property type="project" value="InterPro"/>
</dbReference>
<accession>A0A5B2WZG7</accession>
<dbReference type="InterPro" id="IPR051677">
    <property type="entry name" value="AfsR-DnrI-RedD_regulator"/>
</dbReference>
<feature type="repeat" description="TPR" evidence="5">
    <location>
        <begin position="811"/>
        <end position="844"/>
    </location>
</feature>
<dbReference type="GO" id="GO:0043531">
    <property type="term" value="F:ADP binding"/>
    <property type="evidence" value="ECO:0007669"/>
    <property type="project" value="InterPro"/>
</dbReference>
<dbReference type="GO" id="GO:0003677">
    <property type="term" value="F:DNA binding"/>
    <property type="evidence" value="ECO:0007669"/>
    <property type="project" value="UniProtKB-UniRule"/>
</dbReference>
<dbReference type="PROSITE" id="PS50005">
    <property type="entry name" value="TPR"/>
    <property type="match status" value="2"/>
</dbReference>
<keyword evidence="10" id="KW-1185">Reference proteome</keyword>
<name>A0A5B2WZG7_9PSEU</name>
<evidence type="ECO:0000313" key="10">
    <source>
        <dbReference type="Proteomes" id="UP000323454"/>
    </source>
</evidence>
<reference evidence="9 10" key="2">
    <citation type="submission" date="2019-09" db="EMBL/GenBank/DDBJ databases">
        <authorList>
            <person name="Jin C."/>
        </authorList>
    </citation>
    <scope>NUCLEOTIDE SEQUENCE [LARGE SCALE GENOMIC DNA]</scope>
    <source>
        <strain evidence="9 10">AN110305</strain>
    </source>
</reference>
<protein>
    <submittedName>
        <fullName evidence="9">Tetratricopeptide repeat protein</fullName>
    </submittedName>
</protein>
<feature type="DNA-binding region" description="OmpR/PhoB-type" evidence="6">
    <location>
        <begin position="52"/>
        <end position="156"/>
    </location>
</feature>
<reference evidence="9 10" key="1">
    <citation type="submission" date="2019-09" db="EMBL/GenBank/DDBJ databases">
        <title>Goodfellowia gen. nov., a new genus of the Pseudonocardineae related to Actinoalloteichus, containing Goodfellowia coeruleoviolacea gen. nov., comb. nov. gen. nov., comb. nov.</title>
        <authorList>
            <person name="Labeda D."/>
        </authorList>
    </citation>
    <scope>NUCLEOTIDE SEQUENCE [LARGE SCALE GENOMIC DNA]</scope>
    <source>
        <strain evidence="9 10">AN110305</strain>
    </source>
</reference>
<dbReference type="Gene3D" id="1.10.10.10">
    <property type="entry name" value="Winged helix-like DNA-binding domain superfamily/Winged helix DNA-binding domain"/>
    <property type="match status" value="1"/>
</dbReference>
<dbReference type="Pfam" id="PF03704">
    <property type="entry name" value="BTAD"/>
    <property type="match status" value="1"/>
</dbReference>
<keyword evidence="2" id="KW-0805">Transcription regulation</keyword>
<dbReference type="PANTHER" id="PTHR35807">
    <property type="entry name" value="TRANSCRIPTIONAL REGULATOR REDD-RELATED"/>
    <property type="match status" value="1"/>
</dbReference>
<keyword evidence="3 6" id="KW-0238">DNA-binding</keyword>
<evidence type="ECO:0000256" key="5">
    <source>
        <dbReference type="PROSITE-ProRule" id="PRU00339"/>
    </source>
</evidence>
<dbReference type="OrthoDB" id="7628974at2"/>
<dbReference type="Proteomes" id="UP000323454">
    <property type="component" value="Unassembled WGS sequence"/>
</dbReference>
<dbReference type="EMBL" id="VUOB01000052">
    <property type="protein sequence ID" value="KAA2256350.1"/>
    <property type="molecule type" value="Genomic_DNA"/>
</dbReference>
<dbReference type="AlphaFoldDB" id="A0A5B2WZG7"/>
<keyword evidence="5" id="KW-0802">TPR repeat</keyword>
<dbReference type="SUPFAM" id="SSF48452">
    <property type="entry name" value="TPR-like"/>
    <property type="match status" value="3"/>
</dbReference>
<dbReference type="SUPFAM" id="SSF46894">
    <property type="entry name" value="C-terminal effector domain of the bipartite response regulators"/>
    <property type="match status" value="1"/>
</dbReference>
<dbReference type="CDD" id="cd15831">
    <property type="entry name" value="BTAD"/>
    <property type="match status" value="1"/>
</dbReference>